<feature type="non-terminal residue" evidence="3">
    <location>
        <position position="288"/>
    </location>
</feature>
<organism evidence="3 4">
    <name type="scientific">Dendrothele bispora (strain CBS 962.96)</name>
    <dbReference type="NCBI Taxonomy" id="1314807"/>
    <lineage>
        <taxon>Eukaryota</taxon>
        <taxon>Fungi</taxon>
        <taxon>Dikarya</taxon>
        <taxon>Basidiomycota</taxon>
        <taxon>Agaricomycotina</taxon>
        <taxon>Agaricomycetes</taxon>
        <taxon>Agaricomycetidae</taxon>
        <taxon>Agaricales</taxon>
        <taxon>Agaricales incertae sedis</taxon>
        <taxon>Dendrothele</taxon>
    </lineage>
</organism>
<feature type="transmembrane region" description="Helical" evidence="1">
    <location>
        <begin position="206"/>
        <end position="223"/>
    </location>
</feature>
<dbReference type="AlphaFoldDB" id="A0A4S8L7J3"/>
<keyword evidence="4" id="KW-1185">Reference proteome</keyword>
<dbReference type="Pfam" id="PF20151">
    <property type="entry name" value="DUF6533"/>
    <property type="match status" value="1"/>
</dbReference>
<dbReference type="Proteomes" id="UP000297245">
    <property type="component" value="Unassembled WGS sequence"/>
</dbReference>
<gene>
    <name evidence="3" type="ORF">K435DRAFT_843579</name>
</gene>
<keyword evidence="1" id="KW-0812">Transmembrane</keyword>
<feature type="transmembrane region" description="Helical" evidence="1">
    <location>
        <begin position="121"/>
        <end position="139"/>
    </location>
</feature>
<dbReference type="InterPro" id="IPR045340">
    <property type="entry name" value="DUF6533"/>
</dbReference>
<keyword evidence="1" id="KW-0472">Membrane</keyword>
<accession>A0A4S8L7J3</accession>
<dbReference type="EMBL" id="ML179587">
    <property type="protein sequence ID" value="THU84657.1"/>
    <property type="molecule type" value="Genomic_DNA"/>
</dbReference>
<feature type="transmembrane region" description="Helical" evidence="1">
    <location>
        <begin position="12"/>
        <end position="31"/>
    </location>
</feature>
<protein>
    <recommendedName>
        <fullName evidence="2">DUF6533 domain-containing protein</fullName>
    </recommendedName>
</protein>
<evidence type="ECO:0000259" key="2">
    <source>
        <dbReference type="Pfam" id="PF20151"/>
    </source>
</evidence>
<feature type="transmembrane region" description="Helical" evidence="1">
    <location>
        <begin position="243"/>
        <end position="260"/>
    </location>
</feature>
<feature type="transmembrane region" description="Helical" evidence="1">
    <location>
        <begin position="166"/>
        <end position="185"/>
    </location>
</feature>
<sequence length="288" mass="32568">MEGINASTLNGFRLYNCFHLMAIVILYYDHLLSLDQEINLLWKKTPWKKSSILFFINRYVSFLGNIALTVLLLHPSLSDTVCQKLWVCHNMLYSFTQSFVGVLLSQRVYGMYGCSNRIFRFLVGFTIVMIGAASFAAFYPGDRVSYFSSLQGCHVLLHHTSTLQIASAWEVVFVYDLVLFSLTLYKAHTTVHDNMDFVGALGRRSLMQVLISDGSLYFVVVALSNMTNILSFYDFQVSLKGGLSTFAGCISVTMMSRLVLNLQAANRGTEWDSFSWHSLHFARPPGSF</sequence>
<feature type="domain" description="DUF6533" evidence="2">
    <location>
        <begin position="17"/>
        <end position="63"/>
    </location>
</feature>
<proteinExistence type="predicted"/>
<evidence type="ECO:0000256" key="1">
    <source>
        <dbReference type="SAM" id="Phobius"/>
    </source>
</evidence>
<feature type="transmembrane region" description="Helical" evidence="1">
    <location>
        <begin position="92"/>
        <end position="109"/>
    </location>
</feature>
<name>A0A4S8L7J3_DENBC</name>
<keyword evidence="1" id="KW-1133">Transmembrane helix</keyword>
<reference evidence="3 4" key="1">
    <citation type="journal article" date="2019" name="Nat. Ecol. Evol.">
        <title>Megaphylogeny resolves global patterns of mushroom evolution.</title>
        <authorList>
            <person name="Varga T."/>
            <person name="Krizsan K."/>
            <person name="Foldi C."/>
            <person name="Dima B."/>
            <person name="Sanchez-Garcia M."/>
            <person name="Sanchez-Ramirez S."/>
            <person name="Szollosi G.J."/>
            <person name="Szarkandi J.G."/>
            <person name="Papp V."/>
            <person name="Albert L."/>
            <person name="Andreopoulos W."/>
            <person name="Angelini C."/>
            <person name="Antonin V."/>
            <person name="Barry K.W."/>
            <person name="Bougher N.L."/>
            <person name="Buchanan P."/>
            <person name="Buyck B."/>
            <person name="Bense V."/>
            <person name="Catcheside P."/>
            <person name="Chovatia M."/>
            <person name="Cooper J."/>
            <person name="Damon W."/>
            <person name="Desjardin D."/>
            <person name="Finy P."/>
            <person name="Geml J."/>
            <person name="Haridas S."/>
            <person name="Hughes K."/>
            <person name="Justo A."/>
            <person name="Karasinski D."/>
            <person name="Kautmanova I."/>
            <person name="Kiss B."/>
            <person name="Kocsube S."/>
            <person name="Kotiranta H."/>
            <person name="LaButti K.M."/>
            <person name="Lechner B.E."/>
            <person name="Liimatainen K."/>
            <person name="Lipzen A."/>
            <person name="Lukacs Z."/>
            <person name="Mihaltcheva S."/>
            <person name="Morgado L.N."/>
            <person name="Niskanen T."/>
            <person name="Noordeloos M.E."/>
            <person name="Ohm R.A."/>
            <person name="Ortiz-Santana B."/>
            <person name="Ovrebo C."/>
            <person name="Racz N."/>
            <person name="Riley R."/>
            <person name="Savchenko A."/>
            <person name="Shiryaev A."/>
            <person name="Soop K."/>
            <person name="Spirin V."/>
            <person name="Szebenyi C."/>
            <person name="Tomsovsky M."/>
            <person name="Tulloss R.E."/>
            <person name="Uehling J."/>
            <person name="Grigoriev I.V."/>
            <person name="Vagvolgyi C."/>
            <person name="Papp T."/>
            <person name="Martin F.M."/>
            <person name="Miettinen O."/>
            <person name="Hibbett D.S."/>
            <person name="Nagy L.G."/>
        </authorList>
    </citation>
    <scope>NUCLEOTIDE SEQUENCE [LARGE SCALE GENOMIC DNA]</scope>
    <source>
        <strain evidence="3 4">CBS 962.96</strain>
    </source>
</reference>
<dbReference type="OrthoDB" id="2686513at2759"/>
<evidence type="ECO:0000313" key="3">
    <source>
        <dbReference type="EMBL" id="THU84657.1"/>
    </source>
</evidence>
<feature type="transmembrane region" description="Helical" evidence="1">
    <location>
        <begin position="52"/>
        <end position="72"/>
    </location>
</feature>
<evidence type="ECO:0000313" key="4">
    <source>
        <dbReference type="Proteomes" id="UP000297245"/>
    </source>
</evidence>